<name>A0A6L2JSE4_TANCI</name>
<dbReference type="EMBL" id="BKCJ010001232">
    <property type="protein sequence ID" value="GEU39903.1"/>
    <property type="molecule type" value="Genomic_DNA"/>
</dbReference>
<comment type="caution">
    <text evidence="1">The sequence shown here is derived from an EMBL/GenBank/DDBJ whole genome shotgun (WGS) entry which is preliminary data.</text>
</comment>
<accession>A0A6L2JSE4</accession>
<reference evidence="1" key="1">
    <citation type="journal article" date="2019" name="Sci. Rep.">
        <title>Draft genome of Tanacetum cinerariifolium, the natural source of mosquito coil.</title>
        <authorList>
            <person name="Yamashiro T."/>
            <person name="Shiraishi A."/>
            <person name="Satake H."/>
            <person name="Nakayama K."/>
        </authorList>
    </citation>
    <scope>NUCLEOTIDE SEQUENCE</scope>
</reference>
<evidence type="ECO:0008006" key="2">
    <source>
        <dbReference type="Google" id="ProtNLM"/>
    </source>
</evidence>
<organism evidence="1">
    <name type="scientific">Tanacetum cinerariifolium</name>
    <name type="common">Dalmatian daisy</name>
    <name type="synonym">Chrysanthemum cinerariifolium</name>
    <dbReference type="NCBI Taxonomy" id="118510"/>
    <lineage>
        <taxon>Eukaryota</taxon>
        <taxon>Viridiplantae</taxon>
        <taxon>Streptophyta</taxon>
        <taxon>Embryophyta</taxon>
        <taxon>Tracheophyta</taxon>
        <taxon>Spermatophyta</taxon>
        <taxon>Magnoliopsida</taxon>
        <taxon>eudicotyledons</taxon>
        <taxon>Gunneridae</taxon>
        <taxon>Pentapetalae</taxon>
        <taxon>asterids</taxon>
        <taxon>campanulids</taxon>
        <taxon>Asterales</taxon>
        <taxon>Asteraceae</taxon>
        <taxon>Asteroideae</taxon>
        <taxon>Anthemideae</taxon>
        <taxon>Anthemidinae</taxon>
        <taxon>Tanacetum</taxon>
    </lineage>
</organism>
<protein>
    <recommendedName>
        <fullName evidence="2">RNA-directed DNA polymerase, eukaryota</fullName>
    </recommendedName>
</protein>
<proteinExistence type="predicted"/>
<gene>
    <name evidence="1" type="ORF">Tci_011881</name>
</gene>
<sequence>MGDFNEVRFASKRYGTIFHVSHTDIFNSFITDSHFIDVPLGGYSFTWSNKHASKMGKLDRESYMDYSPTPFRLFHSWFLENDFVSVVKDSWNNVVVHDLNAMVFLKNKLKIFKHKLKACSCQKRSNREFDRKELHDKLIDIDSCLNKGEGADIGDRKMTWVCWKKVMVQKQYGRYLARRHQSYSCSNGALNQPLPHRLGCSVWNMVRKAIGNLKSKNVDLMEFCKKVIGNGYNTSF</sequence>
<dbReference type="AlphaFoldDB" id="A0A6L2JSE4"/>
<evidence type="ECO:0000313" key="1">
    <source>
        <dbReference type="EMBL" id="GEU39903.1"/>
    </source>
</evidence>